<dbReference type="RefSeq" id="WP_246803192.1">
    <property type="nucleotide sequence ID" value="NZ_BJVQ01000087.1"/>
</dbReference>
<dbReference type="Gene3D" id="2.60.120.1390">
    <property type="match status" value="1"/>
</dbReference>
<keyword evidence="4" id="KW-1185">Reference proteome</keyword>
<organism evidence="2 4">
    <name type="scientific">Cellulomonas hominis</name>
    <dbReference type="NCBI Taxonomy" id="156981"/>
    <lineage>
        <taxon>Bacteria</taxon>
        <taxon>Bacillati</taxon>
        <taxon>Actinomycetota</taxon>
        <taxon>Actinomycetes</taxon>
        <taxon>Micrococcales</taxon>
        <taxon>Cellulomonadaceae</taxon>
        <taxon>Cellulomonas</taxon>
    </lineage>
</organism>
<proteinExistence type="predicted"/>
<evidence type="ECO:0008006" key="6">
    <source>
        <dbReference type="Google" id="ProtNLM"/>
    </source>
</evidence>
<gene>
    <name evidence="2" type="ORF">CHO01_36780</name>
    <name evidence="3" type="ORF">HNR08_001448</name>
</gene>
<protein>
    <recommendedName>
        <fullName evidence="6">DUF2961 domain-containing protein</fullName>
    </recommendedName>
</protein>
<evidence type="ECO:0000313" key="3">
    <source>
        <dbReference type="EMBL" id="MBB5472712.1"/>
    </source>
</evidence>
<feature type="region of interest" description="Disordered" evidence="1">
    <location>
        <begin position="16"/>
        <end position="44"/>
    </location>
</feature>
<reference evidence="3 5" key="2">
    <citation type="submission" date="2020-08" db="EMBL/GenBank/DDBJ databases">
        <title>Sequencing the genomes of 1000 actinobacteria strains.</title>
        <authorList>
            <person name="Klenk H.-P."/>
        </authorList>
    </citation>
    <scope>NUCLEOTIDE SEQUENCE [LARGE SCALE GENOMIC DNA]</scope>
    <source>
        <strain evidence="3 5">DSM 9581</strain>
    </source>
</reference>
<evidence type="ECO:0000313" key="2">
    <source>
        <dbReference type="EMBL" id="GEL48562.1"/>
    </source>
</evidence>
<dbReference type="Proteomes" id="UP000321723">
    <property type="component" value="Unassembled WGS sequence"/>
</dbReference>
<dbReference type="Proteomes" id="UP000564629">
    <property type="component" value="Unassembled WGS sequence"/>
</dbReference>
<dbReference type="InterPro" id="IPR021345">
    <property type="entry name" value="DUF2961"/>
</dbReference>
<comment type="caution">
    <text evidence="2">The sequence shown here is derived from an EMBL/GenBank/DDBJ whole genome shotgun (WGS) entry which is preliminary data.</text>
</comment>
<dbReference type="AlphaFoldDB" id="A0A511FH92"/>
<accession>A0A511FH92</accession>
<evidence type="ECO:0000313" key="4">
    <source>
        <dbReference type="Proteomes" id="UP000321723"/>
    </source>
</evidence>
<name>A0A511FH92_9CELL</name>
<evidence type="ECO:0000256" key="1">
    <source>
        <dbReference type="SAM" id="MobiDB-lite"/>
    </source>
</evidence>
<sequence>MPIAMPAYAVLDGTRTRSVSAENPTGAAGAGGTEASRLGPGRKGRPCVPVPAGETVTIADVEGPGVIRHIWFTLPRQTEAGPYVLRDLVLRMTWDDAAEPAVEVPFGDFFCSGFGEASVLTSEAVVVAPNGGFNCYLPMPFRRRARIELVNEHGGDIPYVFYQVSYSLDDDLGDDVGYLHATWRRSDPAAPRGTDHVVLDGVAGRGAYVGTYIGVTALERYWWGEGEMKFFIDDDGDLPTICGTGVEDYVGGAWAFQDHLGAVPVPRSQPFSTAYLGYHQRIVEDATAISPYDTTMPPSHGMYRWHLPDPIRFATGLRVTLQQIGDRGGYLFERADDVCTTAFWYQDAPGGVREPLPPAPLREPR</sequence>
<dbReference type="EMBL" id="BJVQ01000087">
    <property type="protein sequence ID" value="GEL48562.1"/>
    <property type="molecule type" value="Genomic_DNA"/>
</dbReference>
<evidence type="ECO:0000313" key="5">
    <source>
        <dbReference type="Proteomes" id="UP000564629"/>
    </source>
</evidence>
<dbReference type="Pfam" id="PF11175">
    <property type="entry name" value="DUF2961"/>
    <property type="match status" value="1"/>
</dbReference>
<reference evidence="2 4" key="1">
    <citation type="submission" date="2019-07" db="EMBL/GenBank/DDBJ databases">
        <title>Whole genome shotgun sequence of Cellulomonas hominis NBRC 16055.</title>
        <authorList>
            <person name="Hosoyama A."/>
            <person name="Uohara A."/>
            <person name="Ohji S."/>
            <person name="Ichikawa N."/>
        </authorList>
    </citation>
    <scope>NUCLEOTIDE SEQUENCE [LARGE SCALE GENOMIC DNA]</scope>
    <source>
        <strain evidence="2 4">NBRC 16055</strain>
    </source>
</reference>
<dbReference type="EMBL" id="JACHDN010000001">
    <property type="protein sequence ID" value="MBB5472712.1"/>
    <property type="molecule type" value="Genomic_DNA"/>
</dbReference>